<dbReference type="Pfam" id="PF00067">
    <property type="entry name" value="p450"/>
    <property type="match status" value="1"/>
</dbReference>
<keyword evidence="6" id="KW-0560">Oxidoreductase</keyword>
<proteinExistence type="inferred from homology"/>
<organism evidence="7 8">
    <name type="scientific">Neonectria magnoliae</name>
    <dbReference type="NCBI Taxonomy" id="2732573"/>
    <lineage>
        <taxon>Eukaryota</taxon>
        <taxon>Fungi</taxon>
        <taxon>Dikarya</taxon>
        <taxon>Ascomycota</taxon>
        <taxon>Pezizomycotina</taxon>
        <taxon>Sordariomycetes</taxon>
        <taxon>Hypocreomycetidae</taxon>
        <taxon>Hypocreales</taxon>
        <taxon>Nectriaceae</taxon>
        <taxon>Neonectria</taxon>
    </lineage>
</organism>
<dbReference type="InterPro" id="IPR002403">
    <property type="entry name" value="Cyt_P450_E_grp-IV"/>
</dbReference>
<keyword evidence="4" id="KW-0479">Metal-binding</keyword>
<dbReference type="SUPFAM" id="SSF48264">
    <property type="entry name" value="Cytochrome P450"/>
    <property type="match status" value="1"/>
</dbReference>
<comment type="cofactor">
    <cofactor evidence="1">
        <name>heme</name>
        <dbReference type="ChEBI" id="CHEBI:30413"/>
    </cofactor>
</comment>
<evidence type="ECO:0000256" key="5">
    <source>
        <dbReference type="ARBA" id="ARBA00023004"/>
    </source>
</evidence>
<keyword evidence="6" id="KW-0503">Monooxygenase</keyword>
<reference evidence="7 8" key="1">
    <citation type="journal article" date="2025" name="Microbiol. Resour. Announc.">
        <title>Draft genome sequences for Neonectria magnoliae and Neonectria punicea, canker pathogens of Liriodendron tulipifera and Acer saccharum in West Virginia.</title>
        <authorList>
            <person name="Petronek H.M."/>
            <person name="Kasson M.T."/>
            <person name="Metheny A.M."/>
            <person name="Stauder C.M."/>
            <person name="Lovett B."/>
            <person name="Lynch S.C."/>
            <person name="Garnas J.R."/>
            <person name="Kasson L.R."/>
            <person name="Stajich J.E."/>
        </authorList>
    </citation>
    <scope>NUCLEOTIDE SEQUENCE [LARGE SCALE GENOMIC DNA]</scope>
    <source>
        <strain evidence="7 8">NRRL 64651</strain>
    </source>
</reference>
<evidence type="ECO:0000313" key="7">
    <source>
        <dbReference type="EMBL" id="KAK7424579.1"/>
    </source>
</evidence>
<dbReference type="InterPro" id="IPR036396">
    <property type="entry name" value="Cyt_P450_sf"/>
</dbReference>
<dbReference type="PRINTS" id="PR00465">
    <property type="entry name" value="EP450IV"/>
</dbReference>
<keyword evidence="5" id="KW-0408">Iron</keyword>
<dbReference type="PRINTS" id="PR00385">
    <property type="entry name" value="P450"/>
</dbReference>
<evidence type="ECO:0000256" key="1">
    <source>
        <dbReference type="ARBA" id="ARBA00001971"/>
    </source>
</evidence>
<sequence length="494" mass="56247">MIQETLTFLQAHWALVTFSAVVTYLFSNYLQRGLWRVPGPWVRGISSIPRILSVYNNKSHDEDIKLHRKYGKVVRLAPNLLSIADPAEINQIYGIGTKFYKSQFYSLSTAYDEEGLVPDTFVLTDKALHTRMKRNASNAYSTNGLVQMESWIDPVTERLLNKFHLQAGKPIDIAGILKDYAMDAVFAVTFGRDFNYIEKGDVLKMYGILETVSDYMAIFGQIPWIHKFLLGQPFVAGLVFGEGGGEKEMLQLAMSEIESAKKQQSEDGPLTFLQRLLLNQAKDPSSINDREIMTHAFGNIAAGSDTTAIALRSILYHILKHRSVYDKLYEEFRGLEIPVKFTEANKLAYFNAVVQEALRLHPSVGMILARLVPTEGAEACGFKLAGGTEVGISPWVLHRDPNLFPDPDSFRPERWLPSDTDEEHLKLMHRSFFTFGNGAHTCSGRWISLMEMKKVIPSLMLRFEMELIDEKQYGFKNRWFTPQYGLFVRFTERV</sequence>
<evidence type="ECO:0000256" key="2">
    <source>
        <dbReference type="ARBA" id="ARBA00010617"/>
    </source>
</evidence>
<evidence type="ECO:0000256" key="4">
    <source>
        <dbReference type="ARBA" id="ARBA00022723"/>
    </source>
</evidence>
<keyword evidence="8" id="KW-1185">Reference proteome</keyword>
<dbReference type="Gene3D" id="1.10.630.10">
    <property type="entry name" value="Cytochrome P450"/>
    <property type="match status" value="1"/>
</dbReference>
<dbReference type="PANTHER" id="PTHR24305:SF232">
    <property type="entry name" value="P450, PUTATIVE (EUROFUNG)-RELATED"/>
    <property type="match status" value="1"/>
</dbReference>
<comment type="similarity">
    <text evidence="2">Belongs to the cytochrome P450 family.</text>
</comment>
<dbReference type="CDD" id="cd11060">
    <property type="entry name" value="CYP57A1-like"/>
    <property type="match status" value="1"/>
</dbReference>
<evidence type="ECO:0000256" key="3">
    <source>
        <dbReference type="ARBA" id="ARBA00022617"/>
    </source>
</evidence>
<evidence type="ECO:0008006" key="9">
    <source>
        <dbReference type="Google" id="ProtNLM"/>
    </source>
</evidence>
<dbReference type="InterPro" id="IPR001128">
    <property type="entry name" value="Cyt_P450"/>
</dbReference>
<dbReference type="PANTHER" id="PTHR24305">
    <property type="entry name" value="CYTOCHROME P450"/>
    <property type="match status" value="1"/>
</dbReference>
<dbReference type="InterPro" id="IPR050121">
    <property type="entry name" value="Cytochrome_P450_monoxygenase"/>
</dbReference>
<accession>A0ABR1HUS0</accession>
<protein>
    <recommendedName>
        <fullName evidence="9">Cytochrome P450</fullName>
    </recommendedName>
</protein>
<comment type="caution">
    <text evidence="7">The sequence shown here is derived from an EMBL/GenBank/DDBJ whole genome shotgun (WGS) entry which is preliminary data.</text>
</comment>
<dbReference type="Proteomes" id="UP001498421">
    <property type="component" value="Unassembled WGS sequence"/>
</dbReference>
<evidence type="ECO:0000313" key="8">
    <source>
        <dbReference type="Proteomes" id="UP001498421"/>
    </source>
</evidence>
<dbReference type="EMBL" id="JAZAVK010000090">
    <property type="protein sequence ID" value="KAK7424579.1"/>
    <property type="molecule type" value="Genomic_DNA"/>
</dbReference>
<gene>
    <name evidence="7" type="ORF">QQZ08_008589</name>
</gene>
<name>A0ABR1HUS0_9HYPO</name>
<evidence type="ECO:0000256" key="6">
    <source>
        <dbReference type="ARBA" id="ARBA00023033"/>
    </source>
</evidence>
<keyword evidence="3" id="KW-0349">Heme</keyword>